<dbReference type="InterPro" id="IPR035406">
    <property type="entry name" value="DUF5412"/>
</dbReference>
<evidence type="ECO:0000313" key="2">
    <source>
        <dbReference type="EMBL" id="RUT47310.1"/>
    </source>
</evidence>
<organism evidence="2 3">
    <name type="scientific">Paenibacillus anaericanus</name>
    <dbReference type="NCBI Taxonomy" id="170367"/>
    <lineage>
        <taxon>Bacteria</taxon>
        <taxon>Bacillati</taxon>
        <taxon>Bacillota</taxon>
        <taxon>Bacilli</taxon>
        <taxon>Bacillales</taxon>
        <taxon>Paenibacillaceae</taxon>
        <taxon>Paenibacillus</taxon>
    </lineage>
</organism>
<keyword evidence="1" id="KW-0472">Membrane</keyword>
<dbReference type="RefSeq" id="WP_127191187.1">
    <property type="nucleotide sequence ID" value="NZ_RZNY01000004.1"/>
</dbReference>
<dbReference type="Proteomes" id="UP000279446">
    <property type="component" value="Unassembled WGS sequence"/>
</dbReference>
<dbReference type="Pfam" id="PF17428">
    <property type="entry name" value="DUF5412"/>
    <property type="match status" value="1"/>
</dbReference>
<accession>A0A433YBR5</accession>
<dbReference type="AlphaFoldDB" id="A0A433YBR5"/>
<keyword evidence="1" id="KW-1133">Transmembrane helix</keyword>
<sequence length="152" mass="17371">MKKRYIFLVLLAFSILLLIGYNRFFYSFQNLNNNATLFSGPLESPDGEYKASAYYIPYGGAAGGVMYIIEVEETQSGMKKTVYSSNHKNDFSLEWRSPEVLKIKNESPNYNEYRNIELNVNSDIYEESGAACRSLLLKGKYTNCYKEGDDIS</sequence>
<gene>
    <name evidence="2" type="ORF">EJP82_06230</name>
</gene>
<keyword evidence="3" id="KW-1185">Reference proteome</keyword>
<evidence type="ECO:0000256" key="1">
    <source>
        <dbReference type="SAM" id="Phobius"/>
    </source>
</evidence>
<protein>
    <submittedName>
        <fullName evidence="2">Uncharacterized protein</fullName>
    </submittedName>
</protein>
<dbReference type="EMBL" id="RZNY01000004">
    <property type="protein sequence ID" value="RUT47310.1"/>
    <property type="molecule type" value="Genomic_DNA"/>
</dbReference>
<comment type="caution">
    <text evidence="2">The sequence shown here is derived from an EMBL/GenBank/DDBJ whole genome shotgun (WGS) entry which is preliminary data.</text>
</comment>
<keyword evidence="1" id="KW-0812">Transmembrane</keyword>
<reference evidence="2 3" key="1">
    <citation type="submission" date="2018-12" db="EMBL/GenBank/DDBJ databases">
        <authorList>
            <person name="Sun L."/>
            <person name="Chen Z."/>
        </authorList>
    </citation>
    <scope>NUCLEOTIDE SEQUENCE [LARGE SCALE GENOMIC DNA]</scope>
    <source>
        <strain evidence="2 3">DSM 15890</strain>
    </source>
</reference>
<name>A0A433YBR5_9BACL</name>
<feature type="transmembrane region" description="Helical" evidence="1">
    <location>
        <begin position="51"/>
        <end position="69"/>
    </location>
</feature>
<evidence type="ECO:0000313" key="3">
    <source>
        <dbReference type="Proteomes" id="UP000279446"/>
    </source>
</evidence>
<proteinExistence type="predicted"/>
<dbReference type="OrthoDB" id="2452314at2"/>